<gene>
    <name evidence="1" type="ORF">POM88_036700</name>
</gene>
<accession>A0AAD8MFY1</accession>
<comment type="caution">
    <text evidence="1">The sequence shown here is derived from an EMBL/GenBank/DDBJ whole genome shotgun (WGS) entry which is preliminary data.</text>
</comment>
<sequence length="294" mass="33027">MNSSLSFNGQIVNKQALIFAGEVSATRRRNTLKRVDRELVKGNYRAALSLVKSCGLRGFGAAKQIQSFDDLNMERSDISSLQKRLDLIFESIEKSIRFTSSGELSLLELERLIYRESGDYLLNDHLKCMQHEAGHFLVGYLFGVLPKGYRVPSMDDLNQDELAGGRVDFLGLEFLEEVDPDGKSNYKLIKEKLFDETVCRILSVIIGGLVAEHVVFGCSAGLHSDVKKMYNLLKRWDFKENEAESQIKRAALNAVLILDRQYEARSRLAEAMALGRSVGNCIDTIEIALKDPVI</sequence>
<keyword evidence="1" id="KW-0648">Protein biosynthesis</keyword>
<dbReference type="Proteomes" id="UP001237642">
    <property type="component" value="Unassembled WGS sequence"/>
</dbReference>
<dbReference type="GO" id="GO:0004222">
    <property type="term" value="F:metalloendopeptidase activity"/>
    <property type="evidence" value="ECO:0007669"/>
    <property type="project" value="InterPro"/>
</dbReference>
<evidence type="ECO:0000313" key="2">
    <source>
        <dbReference type="Proteomes" id="UP001237642"/>
    </source>
</evidence>
<protein>
    <submittedName>
        <fullName evidence="1">Translation initiation factor 3 subunit I</fullName>
    </submittedName>
</protein>
<keyword evidence="2" id="KW-1185">Reference proteome</keyword>
<dbReference type="SUPFAM" id="SSF140990">
    <property type="entry name" value="FtsH protease domain-like"/>
    <property type="match status" value="1"/>
</dbReference>
<dbReference type="GO" id="GO:0005524">
    <property type="term" value="F:ATP binding"/>
    <property type="evidence" value="ECO:0007669"/>
    <property type="project" value="InterPro"/>
</dbReference>
<evidence type="ECO:0000313" key="1">
    <source>
        <dbReference type="EMBL" id="KAK1370608.1"/>
    </source>
</evidence>
<dbReference type="GO" id="GO:0006508">
    <property type="term" value="P:proteolysis"/>
    <property type="evidence" value="ECO:0007669"/>
    <property type="project" value="InterPro"/>
</dbReference>
<dbReference type="PANTHER" id="PTHR33471">
    <property type="entry name" value="ATP-DEPENDENT ZINC METALLOPROTEASE-RELATED"/>
    <property type="match status" value="1"/>
</dbReference>
<keyword evidence="1" id="KW-0396">Initiation factor</keyword>
<dbReference type="GO" id="GO:0004176">
    <property type="term" value="F:ATP-dependent peptidase activity"/>
    <property type="evidence" value="ECO:0007669"/>
    <property type="project" value="InterPro"/>
</dbReference>
<organism evidence="1 2">
    <name type="scientific">Heracleum sosnowskyi</name>
    <dbReference type="NCBI Taxonomy" id="360622"/>
    <lineage>
        <taxon>Eukaryota</taxon>
        <taxon>Viridiplantae</taxon>
        <taxon>Streptophyta</taxon>
        <taxon>Embryophyta</taxon>
        <taxon>Tracheophyta</taxon>
        <taxon>Spermatophyta</taxon>
        <taxon>Magnoliopsida</taxon>
        <taxon>eudicotyledons</taxon>
        <taxon>Gunneridae</taxon>
        <taxon>Pentapetalae</taxon>
        <taxon>asterids</taxon>
        <taxon>campanulids</taxon>
        <taxon>Apiales</taxon>
        <taxon>Apiaceae</taxon>
        <taxon>Apioideae</taxon>
        <taxon>apioid superclade</taxon>
        <taxon>Tordylieae</taxon>
        <taxon>Tordyliinae</taxon>
        <taxon>Heracleum</taxon>
    </lineage>
</organism>
<dbReference type="Gene3D" id="1.20.58.760">
    <property type="entry name" value="Peptidase M41"/>
    <property type="match status" value="1"/>
</dbReference>
<dbReference type="InterPro" id="IPR037219">
    <property type="entry name" value="Peptidase_M41-like"/>
</dbReference>
<proteinExistence type="predicted"/>
<dbReference type="GO" id="GO:0003743">
    <property type="term" value="F:translation initiation factor activity"/>
    <property type="evidence" value="ECO:0007669"/>
    <property type="project" value="UniProtKB-KW"/>
</dbReference>
<reference evidence="1" key="1">
    <citation type="submission" date="2023-02" db="EMBL/GenBank/DDBJ databases">
        <title>Genome of toxic invasive species Heracleum sosnowskyi carries increased number of genes despite the absence of recent whole-genome duplications.</title>
        <authorList>
            <person name="Schelkunov M."/>
            <person name="Shtratnikova V."/>
            <person name="Makarenko M."/>
            <person name="Klepikova A."/>
            <person name="Omelchenko D."/>
            <person name="Novikova G."/>
            <person name="Obukhova E."/>
            <person name="Bogdanov V."/>
            <person name="Penin A."/>
            <person name="Logacheva M."/>
        </authorList>
    </citation>
    <scope>NUCLEOTIDE SEQUENCE</scope>
    <source>
        <strain evidence="1">Hsosn_3</strain>
        <tissue evidence="1">Leaf</tissue>
    </source>
</reference>
<dbReference type="PANTHER" id="PTHR33471:SF4">
    <property type="entry name" value="T22H22.11 PROTEIN"/>
    <property type="match status" value="1"/>
</dbReference>
<reference evidence="1" key="2">
    <citation type="submission" date="2023-05" db="EMBL/GenBank/DDBJ databases">
        <authorList>
            <person name="Schelkunov M.I."/>
        </authorList>
    </citation>
    <scope>NUCLEOTIDE SEQUENCE</scope>
    <source>
        <strain evidence="1">Hsosn_3</strain>
        <tissue evidence="1">Leaf</tissue>
    </source>
</reference>
<name>A0AAD8MFY1_9APIA</name>
<dbReference type="EMBL" id="JAUIZM010000008">
    <property type="protein sequence ID" value="KAK1370608.1"/>
    <property type="molecule type" value="Genomic_DNA"/>
</dbReference>
<dbReference type="AlphaFoldDB" id="A0AAD8MFY1"/>